<proteinExistence type="predicted"/>
<feature type="compositionally biased region" description="Basic and acidic residues" evidence="2">
    <location>
        <begin position="716"/>
        <end position="730"/>
    </location>
</feature>
<sequence>MLSGECSPNVTNLERRSDEDRSGESCHKSNMVKKDFNSRMDALIEFTDSSRNRISLMESQNKTKKRELEDEYLFLKKIGDVCKLSCDYYLETNVSFHEACENFNILFRAFEESLLNVKNKGDEADVVAEKLSKVADKVNLQMKESKEAYETSKKELVLLQTDVHYMRNESENIMNKIKEVDYQINQHKEAFESFHILTHLNTERMSVLQNDFTKMEEERGEVLRGIEEAASGAVAARDGLVVQKGQLEEEREALLGKERELTHKKEKLAIRKSEAMSDNDRLKSQMQFMQNQLSSQEHFLSVIKCGLDGSIQTRKELSSVLGGINKEIEEVEDLMEVCRKEEVEERKKCHEMEEKVKKLATELEGRERKLEALAQEEKTMRGKVEGERSNVNQNLLNELVKEKKLIDGEIGSYQEEAGKLVLREGGKLEGLLGGGAAVVLGDLLSGVPSSVPHATNEVNTADPDKSIPREHPLDAQSPASEAFLRGLQEAIDTVKERINEEQNEVWRKEREVQRINALTNELRSKVQDEEGRGTKLDLLMKEKREQITMLREKEREVEKQLSRMQDVTKEEKLNYEEKQKEAKRMEEKLLHNNEIEKEELSLLEQEYHERKDKLLSSSGDGLIMVSSEDKRKMKEDVNAYLVKTKMEFDLKKRQFEKSEREKYEEVGSQLDGELKRKNELIAYYEELIGRKEKMGVRPGESSAAPQERMAGMGNTKRADSRADGRADSRAHRSGPSTERRKSAQRGGTVHRSSSGVDASASTSANMISSTSRNSDTNRSTTGANVRKVVNNAPDTYKFSYFDVTSPGEMRKNMNLQSRSVKSPHIARLLEKIKLRKECQTLVGTKKVPLTQVSSSDGRRSRTIGGSSGKRASTGKSGKGAGHKKSFVNTKAPKSNDSFDLFHHL</sequence>
<feature type="region of interest" description="Disordered" evidence="2">
    <location>
        <begin position="849"/>
        <end position="904"/>
    </location>
</feature>
<dbReference type="AlphaFoldDB" id="A0A0D9QL80"/>
<organism evidence="3 4">
    <name type="scientific">Plasmodium fragile</name>
    <dbReference type="NCBI Taxonomy" id="5857"/>
    <lineage>
        <taxon>Eukaryota</taxon>
        <taxon>Sar</taxon>
        <taxon>Alveolata</taxon>
        <taxon>Apicomplexa</taxon>
        <taxon>Aconoidasida</taxon>
        <taxon>Haemosporida</taxon>
        <taxon>Plasmodiidae</taxon>
        <taxon>Plasmodium</taxon>
        <taxon>Plasmodium (Plasmodium)</taxon>
    </lineage>
</organism>
<feature type="compositionally biased region" description="Low complexity" evidence="2">
    <location>
        <begin position="862"/>
        <end position="875"/>
    </location>
</feature>
<gene>
    <name evidence="3" type="ORF">AK88_03867</name>
</gene>
<dbReference type="Proteomes" id="UP000054561">
    <property type="component" value="Unassembled WGS sequence"/>
</dbReference>
<dbReference type="VEuPathDB" id="PlasmoDB:AK88_03867"/>
<feature type="compositionally biased region" description="Low complexity" evidence="2">
    <location>
        <begin position="752"/>
        <end position="781"/>
    </location>
</feature>
<evidence type="ECO:0000313" key="4">
    <source>
        <dbReference type="Proteomes" id="UP000054561"/>
    </source>
</evidence>
<feature type="compositionally biased region" description="Basic and acidic residues" evidence="2">
    <location>
        <begin position="462"/>
        <end position="472"/>
    </location>
</feature>
<feature type="compositionally biased region" description="Basic and acidic residues" evidence="2">
    <location>
        <begin position="13"/>
        <end position="27"/>
    </location>
</feature>
<reference evidence="3 4" key="1">
    <citation type="submission" date="2014-03" db="EMBL/GenBank/DDBJ databases">
        <title>The Genome Sequence of Plasmodium fragile nilgiri.</title>
        <authorList>
            <consortium name="The Broad Institute Genomics Platform"/>
            <consortium name="The Broad Institute Genome Sequencing Center for Infectious Disease"/>
            <person name="Neafsey D."/>
            <person name="Duraisingh M."/>
            <person name="Young S.K."/>
            <person name="Zeng Q."/>
            <person name="Gargeya S."/>
            <person name="Abouelleil A."/>
            <person name="Alvarado L."/>
            <person name="Chapman S.B."/>
            <person name="Gainer-Dewar J."/>
            <person name="Goldberg J."/>
            <person name="Griggs A."/>
            <person name="Gujja S."/>
            <person name="Hansen M."/>
            <person name="Howarth C."/>
            <person name="Imamovic A."/>
            <person name="Larimer J."/>
            <person name="Pearson M."/>
            <person name="Poon T.W."/>
            <person name="Priest M."/>
            <person name="Roberts A."/>
            <person name="Saif S."/>
            <person name="Shea T."/>
            <person name="Sykes S."/>
            <person name="Wortman J."/>
            <person name="Nusbaum C."/>
            <person name="Birren B."/>
        </authorList>
    </citation>
    <scope>NUCLEOTIDE SEQUENCE [LARGE SCALE GENOMIC DNA]</scope>
    <source>
        <strain evidence="4">nilgiri</strain>
    </source>
</reference>
<keyword evidence="1" id="KW-0175">Coiled coil</keyword>
<feature type="region of interest" description="Disordered" evidence="2">
    <location>
        <begin position="451"/>
        <end position="472"/>
    </location>
</feature>
<feature type="compositionally biased region" description="Polar residues" evidence="2">
    <location>
        <begin position="1"/>
        <end position="12"/>
    </location>
</feature>
<feature type="coiled-coil region" evidence="1">
    <location>
        <begin position="128"/>
        <end position="155"/>
    </location>
</feature>
<feature type="region of interest" description="Disordered" evidence="2">
    <location>
        <begin position="1"/>
        <end position="27"/>
    </location>
</feature>
<dbReference type="OrthoDB" id="372036at2759"/>
<dbReference type="GeneID" id="24269181"/>
<dbReference type="EMBL" id="KQ001692">
    <property type="protein sequence ID" value="KJP86491.1"/>
    <property type="molecule type" value="Genomic_DNA"/>
</dbReference>
<evidence type="ECO:0000256" key="1">
    <source>
        <dbReference type="SAM" id="Coils"/>
    </source>
</evidence>
<name>A0A0D9QL80_PLAFR</name>
<keyword evidence="4" id="KW-1185">Reference proteome</keyword>
<dbReference type="OMA" id="FHEACEN"/>
<feature type="coiled-coil region" evidence="1">
    <location>
        <begin position="321"/>
        <end position="376"/>
    </location>
</feature>
<feature type="coiled-coil region" evidence="1">
    <location>
        <begin position="244"/>
        <end position="292"/>
    </location>
</feature>
<protein>
    <submittedName>
        <fullName evidence="3">Uncharacterized protein</fullName>
    </submittedName>
</protein>
<feature type="compositionally biased region" description="Polar residues" evidence="2">
    <location>
        <begin position="886"/>
        <end position="897"/>
    </location>
</feature>
<dbReference type="RefSeq" id="XP_012336900.1">
    <property type="nucleotide sequence ID" value="XM_012481477.1"/>
</dbReference>
<feature type="region of interest" description="Disordered" evidence="2">
    <location>
        <begin position="694"/>
        <end position="785"/>
    </location>
</feature>
<evidence type="ECO:0000313" key="3">
    <source>
        <dbReference type="EMBL" id="KJP86491.1"/>
    </source>
</evidence>
<feature type="coiled-coil region" evidence="1">
    <location>
        <begin position="484"/>
        <end position="613"/>
    </location>
</feature>
<evidence type="ECO:0000256" key="2">
    <source>
        <dbReference type="SAM" id="MobiDB-lite"/>
    </source>
</evidence>
<accession>A0A0D9QL80</accession>